<evidence type="ECO:0000256" key="5">
    <source>
        <dbReference type="SAM" id="MobiDB-lite"/>
    </source>
</evidence>
<feature type="transmembrane region" description="Helical" evidence="6">
    <location>
        <begin position="377"/>
        <end position="400"/>
    </location>
</feature>
<feature type="non-terminal residue" evidence="7">
    <location>
        <position position="514"/>
    </location>
</feature>
<evidence type="ECO:0000256" key="4">
    <source>
        <dbReference type="ARBA" id="ARBA00023136"/>
    </source>
</evidence>
<comment type="caution">
    <text evidence="7">The sequence shown here is derived from an EMBL/GenBank/DDBJ whole genome shotgun (WGS) entry which is preliminary data.</text>
</comment>
<dbReference type="PANTHER" id="PTHR23507">
    <property type="entry name" value="ZGC:174356"/>
    <property type="match status" value="1"/>
</dbReference>
<gene>
    <name evidence="7" type="ORF">HANVADRAFT_8574</name>
</gene>
<evidence type="ECO:0000256" key="6">
    <source>
        <dbReference type="SAM" id="Phobius"/>
    </source>
</evidence>
<sequence length="514" mass="57189">MVNGESSHRSDEVDPLFNPETVDSSAEYSESEDHSNEYGDTNSEIVNLLNNEGLEYVMEHTIEVVANTKEKLKNQKQVLVHDESDTALEDEEEEDDEISHTWYKQVQDKFKHKPWYARPTVGAILFIIILRVLCTTLLMTPTVGLLSTKLCDKYAFDKSDVTPLGHVGIIDRKRCDMKAVQKEQSNITSWVTLINSVVGISLCGKYGEFSDRLGRVFVLKLVGFIGMIHTFLMLVAFHPSRPYQKWFAMLAMTSDITGGILTLISVGNSYISDIIPPSEGTLAVYISLLMSIVYASLGLGPLISSYLITLLRRSSSISSLKSNQSNGSQNGGQIKVSIRDRLYIWLHMTVIEAVEPIGKLWISRTATGSLIPRINTILLIVIDTLFCSSTSGFIPVLLLYCIAVYDWTSVELGYFISIGGIGKSFILLFMPLLVGFLKKRLNYKVIPNGVDNMDKLLLNTSMVFLIASSLVIIIFKKYDKSLYSAAILQALSAVLSPTIQSCVLKYNSKKIAGQ</sequence>
<dbReference type="Proteomes" id="UP000092321">
    <property type="component" value="Unassembled WGS sequence"/>
</dbReference>
<organism evidence="7 8">
    <name type="scientific">Hanseniaspora valbyensis NRRL Y-1626</name>
    <dbReference type="NCBI Taxonomy" id="766949"/>
    <lineage>
        <taxon>Eukaryota</taxon>
        <taxon>Fungi</taxon>
        <taxon>Dikarya</taxon>
        <taxon>Ascomycota</taxon>
        <taxon>Saccharomycotina</taxon>
        <taxon>Saccharomycetes</taxon>
        <taxon>Saccharomycodales</taxon>
        <taxon>Saccharomycodaceae</taxon>
        <taxon>Hanseniaspora</taxon>
    </lineage>
</organism>
<reference evidence="8" key="1">
    <citation type="journal article" date="2016" name="Proc. Natl. Acad. Sci. U.S.A.">
        <title>Comparative genomics of biotechnologically important yeasts.</title>
        <authorList>
            <person name="Riley R."/>
            <person name="Haridas S."/>
            <person name="Wolfe K.H."/>
            <person name="Lopes M.R."/>
            <person name="Hittinger C.T."/>
            <person name="Goeker M."/>
            <person name="Salamov A.A."/>
            <person name="Wisecaver J.H."/>
            <person name="Long T.M."/>
            <person name="Calvey C.H."/>
            <person name="Aerts A.L."/>
            <person name="Barry K.W."/>
            <person name="Choi C."/>
            <person name="Clum A."/>
            <person name="Coughlan A.Y."/>
            <person name="Deshpande S."/>
            <person name="Douglass A.P."/>
            <person name="Hanson S.J."/>
            <person name="Klenk H.-P."/>
            <person name="LaButti K.M."/>
            <person name="Lapidus A."/>
            <person name="Lindquist E.A."/>
            <person name="Lipzen A.M."/>
            <person name="Meier-Kolthoff J.P."/>
            <person name="Ohm R.A."/>
            <person name="Otillar R.P."/>
            <person name="Pangilinan J.L."/>
            <person name="Peng Y."/>
            <person name="Rokas A."/>
            <person name="Rosa C.A."/>
            <person name="Scheuner C."/>
            <person name="Sibirny A.A."/>
            <person name="Slot J.C."/>
            <person name="Stielow J.B."/>
            <person name="Sun H."/>
            <person name="Kurtzman C.P."/>
            <person name="Blackwell M."/>
            <person name="Grigoriev I.V."/>
            <person name="Jeffries T.W."/>
        </authorList>
    </citation>
    <scope>NUCLEOTIDE SEQUENCE [LARGE SCALE GENOMIC DNA]</scope>
    <source>
        <strain evidence="8">NRRL Y-1626</strain>
    </source>
</reference>
<evidence type="ECO:0000313" key="7">
    <source>
        <dbReference type="EMBL" id="OBA20836.1"/>
    </source>
</evidence>
<dbReference type="EMBL" id="LXPE01000587">
    <property type="protein sequence ID" value="OBA20836.1"/>
    <property type="molecule type" value="Genomic_DNA"/>
</dbReference>
<feature type="transmembrane region" description="Helical" evidence="6">
    <location>
        <begin position="481"/>
        <end position="504"/>
    </location>
</feature>
<feature type="transmembrane region" description="Helical" evidence="6">
    <location>
        <begin position="217"/>
        <end position="237"/>
    </location>
</feature>
<evidence type="ECO:0000256" key="2">
    <source>
        <dbReference type="ARBA" id="ARBA00022692"/>
    </source>
</evidence>
<feature type="transmembrane region" description="Helical" evidence="6">
    <location>
        <begin position="456"/>
        <end position="475"/>
    </location>
</feature>
<keyword evidence="4 6" id="KW-0472">Membrane</keyword>
<keyword evidence="2 6" id="KW-0812">Transmembrane</keyword>
<feature type="transmembrane region" description="Helical" evidence="6">
    <location>
        <begin position="121"/>
        <end position="140"/>
    </location>
</feature>
<name>A0A1B7SWH6_9ASCO</name>
<protein>
    <recommendedName>
        <fullName evidence="9">MFS general substrate transporter</fullName>
    </recommendedName>
</protein>
<evidence type="ECO:0000256" key="3">
    <source>
        <dbReference type="ARBA" id="ARBA00022989"/>
    </source>
</evidence>
<feature type="compositionally biased region" description="Basic and acidic residues" evidence="5">
    <location>
        <begin position="1"/>
        <end position="12"/>
    </location>
</feature>
<keyword evidence="3 6" id="KW-1133">Transmembrane helix</keyword>
<dbReference type="SUPFAM" id="SSF103473">
    <property type="entry name" value="MFS general substrate transporter"/>
    <property type="match status" value="1"/>
</dbReference>
<comment type="subcellular location">
    <subcellularLocation>
        <location evidence="1">Membrane</location>
        <topology evidence="1">Multi-pass membrane protein</topology>
    </subcellularLocation>
</comment>
<accession>A0A1B7SWH6</accession>
<keyword evidence="8" id="KW-1185">Reference proteome</keyword>
<dbReference type="OrthoDB" id="3026777at2759"/>
<feature type="region of interest" description="Disordered" evidence="5">
    <location>
        <begin position="1"/>
        <end position="41"/>
    </location>
</feature>
<evidence type="ECO:0000313" key="8">
    <source>
        <dbReference type="Proteomes" id="UP000092321"/>
    </source>
</evidence>
<evidence type="ECO:0000256" key="1">
    <source>
        <dbReference type="ARBA" id="ARBA00004141"/>
    </source>
</evidence>
<feature type="transmembrane region" description="Helical" evidence="6">
    <location>
        <begin position="249"/>
        <end position="271"/>
    </location>
</feature>
<dbReference type="AlphaFoldDB" id="A0A1B7SWH6"/>
<dbReference type="InterPro" id="IPR036259">
    <property type="entry name" value="MFS_trans_sf"/>
</dbReference>
<dbReference type="GO" id="GO:0022857">
    <property type="term" value="F:transmembrane transporter activity"/>
    <property type="evidence" value="ECO:0007669"/>
    <property type="project" value="TreeGrafter"/>
</dbReference>
<dbReference type="GO" id="GO:0016020">
    <property type="term" value="C:membrane"/>
    <property type="evidence" value="ECO:0007669"/>
    <property type="project" value="UniProtKB-SubCell"/>
</dbReference>
<evidence type="ECO:0008006" key="9">
    <source>
        <dbReference type="Google" id="ProtNLM"/>
    </source>
</evidence>
<feature type="transmembrane region" description="Helical" evidence="6">
    <location>
        <begin position="412"/>
        <end position="436"/>
    </location>
</feature>
<dbReference type="PANTHER" id="PTHR23507:SF1">
    <property type="entry name" value="FI18259P1-RELATED"/>
    <property type="match status" value="1"/>
</dbReference>
<feature type="transmembrane region" description="Helical" evidence="6">
    <location>
        <begin position="283"/>
        <end position="311"/>
    </location>
</feature>
<proteinExistence type="predicted"/>